<protein>
    <submittedName>
        <fullName evidence="3">Two pore domain potassium channel family protein</fullName>
    </submittedName>
</protein>
<dbReference type="Pfam" id="PF07885">
    <property type="entry name" value="Ion_trans_2"/>
    <property type="match status" value="1"/>
</dbReference>
<comment type="caution">
    <text evidence="3">The sequence shown here is derived from an EMBL/GenBank/DDBJ whole genome shotgun (WGS) entry which is preliminary data.</text>
</comment>
<name>A0A3B0CBC0_9FLAO</name>
<feature type="transmembrane region" description="Helical" evidence="1">
    <location>
        <begin position="73"/>
        <end position="91"/>
    </location>
</feature>
<sequence>MLFILFGSLLFPMVIFQEEIIHIFFLVNILSGILLVSKTRSFLLGYVILFILGVLFFVYTLVQKLSIEADYEVVRLAIYTLFYALVTLEIIRQVWHAKKVGKNVIIGLMSAYLSLGLLAFFMFLSIELIHPSSFSGSAIVGTIEQKSDALLYFSYITLLTIGYGDIVPLTPIAQKATVLTGLIGQFYIVIITAVVVEKYIMNKKKK</sequence>
<accession>A0A3B0CBC0</accession>
<keyword evidence="1" id="KW-1133">Transmembrane helix</keyword>
<keyword evidence="4" id="KW-1185">Reference proteome</keyword>
<reference evidence="3 4" key="1">
    <citation type="submission" date="2018-10" db="EMBL/GenBank/DDBJ databases">
        <title>Ulvibacterium marinum gen. nov., sp. nov., a novel marine bacterium of the family Flavobacteriaceae, isolated from a culture of the green alga Ulva prolifera.</title>
        <authorList>
            <person name="Zhang Z."/>
        </authorList>
    </citation>
    <scope>NUCLEOTIDE SEQUENCE [LARGE SCALE GENOMIC DNA]</scope>
    <source>
        <strain evidence="3 4">CCMM003</strain>
    </source>
</reference>
<keyword evidence="3" id="KW-0813">Transport</keyword>
<dbReference type="AlphaFoldDB" id="A0A3B0CBC0"/>
<dbReference type="SUPFAM" id="SSF81324">
    <property type="entry name" value="Voltage-gated potassium channels"/>
    <property type="match status" value="1"/>
</dbReference>
<evidence type="ECO:0000313" key="3">
    <source>
        <dbReference type="EMBL" id="RKN81359.1"/>
    </source>
</evidence>
<keyword evidence="3" id="KW-0407">Ion channel</keyword>
<dbReference type="Proteomes" id="UP000276603">
    <property type="component" value="Unassembled WGS sequence"/>
</dbReference>
<gene>
    <name evidence="3" type="ORF">D7Z94_10530</name>
</gene>
<keyword evidence="3" id="KW-0406">Ion transport</keyword>
<proteinExistence type="predicted"/>
<evidence type="ECO:0000259" key="2">
    <source>
        <dbReference type="Pfam" id="PF07885"/>
    </source>
</evidence>
<feature type="transmembrane region" description="Helical" evidence="1">
    <location>
        <begin position="43"/>
        <end position="61"/>
    </location>
</feature>
<dbReference type="Gene3D" id="1.10.287.70">
    <property type="match status" value="1"/>
</dbReference>
<feature type="domain" description="Potassium channel" evidence="2">
    <location>
        <begin position="150"/>
        <end position="198"/>
    </location>
</feature>
<feature type="transmembrane region" description="Helical" evidence="1">
    <location>
        <begin position="20"/>
        <end position="36"/>
    </location>
</feature>
<feature type="transmembrane region" description="Helical" evidence="1">
    <location>
        <begin position="103"/>
        <end position="126"/>
    </location>
</feature>
<organism evidence="3 4">
    <name type="scientific">Ulvibacterium marinum</name>
    <dbReference type="NCBI Taxonomy" id="2419782"/>
    <lineage>
        <taxon>Bacteria</taxon>
        <taxon>Pseudomonadati</taxon>
        <taxon>Bacteroidota</taxon>
        <taxon>Flavobacteriia</taxon>
        <taxon>Flavobacteriales</taxon>
        <taxon>Flavobacteriaceae</taxon>
        <taxon>Ulvibacterium</taxon>
    </lineage>
</organism>
<dbReference type="InterPro" id="IPR013099">
    <property type="entry name" value="K_chnl_dom"/>
</dbReference>
<feature type="transmembrane region" description="Helical" evidence="1">
    <location>
        <begin position="176"/>
        <end position="196"/>
    </location>
</feature>
<keyword evidence="1" id="KW-0812">Transmembrane</keyword>
<keyword evidence="1" id="KW-0472">Membrane</keyword>
<evidence type="ECO:0000256" key="1">
    <source>
        <dbReference type="SAM" id="Phobius"/>
    </source>
</evidence>
<dbReference type="GO" id="GO:0034220">
    <property type="term" value="P:monoatomic ion transmembrane transport"/>
    <property type="evidence" value="ECO:0007669"/>
    <property type="project" value="UniProtKB-KW"/>
</dbReference>
<dbReference type="EMBL" id="RBCJ01000002">
    <property type="protein sequence ID" value="RKN81359.1"/>
    <property type="molecule type" value="Genomic_DNA"/>
</dbReference>
<evidence type="ECO:0000313" key="4">
    <source>
        <dbReference type="Proteomes" id="UP000276603"/>
    </source>
</evidence>